<proteinExistence type="predicted"/>
<feature type="transmembrane region" description="Helical" evidence="1">
    <location>
        <begin position="265"/>
        <end position="283"/>
    </location>
</feature>
<dbReference type="AlphaFoldDB" id="A0A495JHV7"/>
<keyword evidence="3" id="KW-1185">Reference proteome</keyword>
<evidence type="ECO:0000313" key="3">
    <source>
        <dbReference type="Proteomes" id="UP000277671"/>
    </source>
</evidence>
<feature type="transmembrane region" description="Helical" evidence="1">
    <location>
        <begin position="237"/>
        <end position="258"/>
    </location>
</feature>
<feature type="transmembrane region" description="Helical" evidence="1">
    <location>
        <begin position="303"/>
        <end position="324"/>
    </location>
</feature>
<keyword evidence="1" id="KW-0472">Membrane</keyword>
<organism evidence="2 3">
    <name type="scientific">Micromonospora pisi</name>
    <dbReference type="NCBI Taxonomy" id="589240"/>
    <lineage>
        <taxon>Bacteria</taxon>
        <taxon>Bacillati</taxon>
        <taxon>Actinomycetota</taxon>
        <taxon>Actinomycetes</taxon>
        <taxon>Micromonosporales</taxon>
        <taxon>Micromonosporaceae</taxon>
        <taxon>Micromonospora</taxon>
    </lineage>
</organism>
<evidence type="ECO:0000313" key="2">
    <source>
        <dbReference type="EMBL" id="RKR87922.1"/>
    </source>
</evidence>
<feature type="transmembrane region" description="Helical" evidence="1">
    <location>
        <begin position="166"/>
        <end position="184"/>
    </location>
</feature>
<dbReference type="RefSeq" id="WP_121156616.1">
    <property type="nucleotide sequence ID" value="NZ_RBKT01000001.1"/>
</dbReference>
<keyword evidence="1" id="KW-1133">Transmembrane helix</keyword>
<gene>
    <name evidence="2" type="ORF">BDK92_2225</name>
</gene>
<name>A0A495JHV7_9ACTN</name>
<keyword evidence="1" id="KW-0812">Transmembrane</keyword>
<dbReference type="EMBL" id="RBKT01000001">
    <property type="protein sequence ID" value="RKR87922.1"/>
    <property type="molecule type" value="Genomic_DNA"/>
</dbReference>
<sequence>MTLEQTYRRLLACYPWEHRQQYEEEMLGVLLDDAGPQQRHPRARDVLDLLSGALRTRTRYALTNLSGQPWREAAAVLGLLAPLALFAYAGRLVLLNLTVAATRGYLAEFSALLTWRSWAPVAVWLMVVILAATGWHRTAASLAWAGTALQAVPEAGDYGNYQSVSSSWTVALAVVAAVALTVAAPRSGATSLGRRWLVPLAGAALLVGAPTITAIVLPNLWTGNLRTPWIFTNNVTYLEALLLGVGYALGALTVLLTPAPLRRRLLALLAPVGATLLITRIGFGDRGFLARTSNGEIPTGLNLAQWLALVLIPPLTLAVAVAVVHRRERSLRVPALSRVVDRQPPSAEPGPAS</sequence>
<comment type="caution">
    <text evidence="2">The sequence shown here is derived from an EMBL/GenBank/DDBJ whole genome shotgun (WGS) entry which is preliminary data.</text>
</comment>
<reference evidence="2 3" key="1">
    <citation type="submission" date="2018-10" db="EMBL/GenBank/DDBJ databases">
        <title>Sequencing the genomes of 1000 actinobacteria strains.</title>
        <authorList>
            <person name="Klenk H.-P."/>
        </authorList>
    </citation>
    <scope>NUCLEOTIDE SEQUENCE [LARGE SCALE GENOMIC DNA]</scope>
    <source>
        <strain evidence="2 3">DSM 45175</strain>
    </source>
</reference>
<dbReference type="Proteomes" id="UP000277671">
    <property type="component" value="Unassembled WGS sequence"/>
</dbReference>
<evidence type="ECO:0000256" key="1">
    <source>
        <dbReference type="SAM" id="Phobius"/>
    </source>
</evidence>
<feature type="transmembrane region" description="Helical" evidence="1">
    <location>
        <begin position="196"/>
        <end position="217"/>
    </location>
</feature>
<accession>A0A495JHV7</accession>
<dbReference type="OrthoDB" id="5150238at2"/>
<protein>
    <submittedName>
        <fullName evidence="2">Uncharacterized protein</fullName>
    </submittedName>
</protein>
<feature type="transmembrane region" description="Helical" evidence="1">
    <location>
        <begin position="73"/>
        <end position="94"/>
    </location>
</feature>
<feature type="transmembrane region" description="Helical" evidence="1">
    <location>
        <begin position="115"/>
        <end position="135"/>
    </location>
</feature>